<reference evidence="2 3" key="1">
    <citation type="journal article" date="2017" name="Int. J. Syst. Evol. Microbiol.">
        <title>Ramlibacter alkalitolerans sp. nov., alkali-tolerant bacterium isolated from soil of ginseng.</title>
        <authorList>
            <person name="Lee D.H."/>
            <person name="Cha C.J."/>
        </authorList>
    </citation>
    <scope>NUCLEOTIDE SEQUENCE [LARGE SCALE GENOMIC DNA]</scope>
    <source>
        <strain evidence="2 3">KACC 19305</strain>
    </source>
</reference>
<organism evidence="2 3">
    <name type="scientific">Ramlibacter alkalitolerans</name>
    <dbReference type="NCBI Taxonomy" id="2039631"/>
    <lineage>
        <taxon>Bacteria</taxon>
        <taxon>Pseudomonadati</taxon>
        <taxon>Pseudomonadota</taxon>
        <taxon>Betaproteobacteria</taxon>
        <taxon>Burkholderiales</taxon>
        <taxon>Comamonadaceae</taxon>
        <taxon>Ramlibacter</taxon>
    </lineage>
</organism>
<feature type="signal peptide" evidence="1">
    <location>
        <begin position="1"/>
        <end position="27"/>
    </location>
</feature>
<protein>
    <submittedName>
        <fullName evidence="2">Uncharacterized protein</fullName>
    </submittedName>
</protein>
<sequence length="302" mass="31557">MNTLSTTSRAAAALVLLACAAAGAQQAAPPKAAASARGAAAPAPAPAAAGPALGAVLQEHLAPVAGKRGESTREFKPLPAGAYRFEDGEYSSGVSGLSLKLPQVRDEKVVSVREAVVIAHGKEVDTSHIMFVPGPEGTAVDPLGPVSVVVVTRLRSDRPHDRESVLRAWEPRTPEQRKAMEAQGVEFARIQTGLGEGLERLVPNRVADINFPYRTHKDETAKTLRSVGVTRYLVSGEQALLEFSQVFPCRELAADACKAAALKASDRFVQGVSSFVLMRGTAAAASAPAAAQRKPAASQPAK</sequence>
<evidence type="ECO:0000256" key="1">
    <source>
        <dbReference type="SAM" id="SignalP"/>
    </source>
</evidence>
<evidence type="ECO:0000313" key="2">
    <source>
        <dbReference type="EMBL" id="MBL0427893.1"/>
    </source>
</evidence>
<dbReference type="EMBL" id="JAEQND010000014">
    <property type="protein sequence ID" value="MBL0427893.1"/>
    <property type="molecule type" value="Genomic_DNA"/>
</dbReference>
<keyword evidence="1" id="KW-0732">Signal</keyword>
<gene>
    <name evidence="2" type="ORF">JI746_22490</name>
</gene>
<proteinExistence type="predicted"/>
<dbReference type="Proteomes" id="UP000622707">
    <property type="component" value="Unassembled WGS sequence"/>
</dbReference>
<name>A0ABS1JUG1_9BURK</name>
<accession>A0ABS1JUG1</accession>
<dbReference type="RefSeq" id="WP_201692527.1">
    <property type="nucleotide sequence ID" value="NZ_JAEQND010000014.1"/>
</dbReference>
<comment type="caution">
    <text evidence="2">The sequence shown here is derived from an EMBL/GenBank/DDBJ whole genome shotgun (WGS) entry which is preliminary data.</text>
</comment>
<keyword evidence="3" id="KW-1185">Reference proteome</keyword>
<evidence type="ECO:0000313" key="3">
    <source>
        <dbReference type="Proteomes" id="UP000622707"/>
    </source>
</evidence>
<feature type="chain" id="PRO_5045997342" evidence="1">
    <location>
        <begin position="28"/>
        <end position="302"/>
    </location>
</feature>